<dbReference type="Pfam" id="PF00816">
    <property type="entry name" value="Histone_HNS"/>
    <property type="match status" value="1"/>
</dbReference>
<dbReference type="GO" id="GO:0001217">
    <property type="term" value="F:DNA-binding transcription repressor activity"/>
    <property type="evidence" value="ECO:0007669"/>
    <property type="project" value="TreeGrafter"/>
</dbReference>
<dbReference type="InterPro" id="IPR001801">
    <property type="entry name" value="Histone_HNS"/>
</dbReference>
<dbReference type="GO" id="GO:0003680">
    <property type="term" value="F:minor groove of adenine-thymine-rich DNA binding"/>
    <property type="evidence" value="ECO:0007669"/>
    <property type="project" value="TreeGrafter"/>
</dbReference>
<dbReference type="PANTHER" id="PTHR38097:SF2">
    <property type="entry name" value="DNA-BINDING PROTEIN STPA"/>
    <property type="match status" value="1"/>
</dbReference>
<evidence type="ECO:0000256" key="1">
    <source>
        <dbReference type="ARBA" id="ARBA00004453"/>
    </source>
</evidence>
<dbReference type="OrthoDB" id="6088948at2"/>
<accession>A0A4R2N985</accession>
<dbReference type="SUPFAM" id="SSF81273">
    <property type="entry name" value="H-NS histone-like proteins"/>
    <property type="match status" value="2"/>
</dbReference>
<dbReference type="PIRSF" id="PIRSF002096">
    <property type="entry name" value="HnS"/>
    <property type="match status" value="1"/>
</dbReference>
<name>A0A4R2N985_9PAST</name>
<evidence type="ECO:0000256" key="2">
    <source>
        <dbReference type="ARBA" id="ARBA00010610"/>
    </source>
</evidence>
<dbReference type="GO" id="GO:0005829">
    <property type="term" value="C:cytosol"/>
    <property type="evidence" value="ECO:0007669"/>
    <property type="project" value="TreeGrafter"/>
</dbReference>
<dbReference type="GO" id="GO:0000976">
    <property type="term" value="F:transcription cis-regulatory region binding"/>
    <property type="evidence" value="ECO:0007669"/>
    <property type="project" value="TreeGrafter"/>
</dbReference>
<dbReference type="InterPro" id="IPR027454">
    <property type="entry name" value="Histone_HNS_N"/>
</dbReference>
<protein>
    <recommendedName>
        <fullName evidence="5">DNA-binding protein</fullName>
    </recommendedName>
</protein>
<dbReference type="InterPro" id="IPR054180">
    <property type="entry name" value="H-NS-like_N"/>
</dbReference>
<evidence type="ECO:0000256" key="3">
    <source>
        <dbReference type="ARBA" id="ARBA00022490"/>
    </source>
</evidence>
<evidence type="ECO:0000256" key="4">
    <source>
        <dbReference type="ARBA" id="ARBA00023125"/>
    </source>
</evidence>
<comment type="subcellular location">
    <subcellularLocation>
        <location evidence="1">Cytoplasm</location>
        <location evidence="1">Nucleoid</location>
    </subcellularLocation>
</comment>
<evidence type="ECO:0000313" key="7">
    <source>
        <dbReference type="EMBL" id="TCP17574.1"/>
    </source>
</evidence>
<dbReference type="GO" id="GO:0009295">
    <property type="term" value="C:nucleoid"/>
    <property type="evidence" value="ECO:0007669"/>
    <property type="project" value="UniProtKB-SubCell"/>
</dbReference>
<comment type="similarity">
    <text evidence="2 5">Belongs to the histone-like protein H-NS family.</text>
</comment>
<comment type="caution">
    <text evidence="7">The sequence shown here is derived from an EMBL/GenBank/DDBJ whole genome shotgun (WGS) entry which is preliminary data.</text>
</comment>
<keyword evidence="3" id="KW-0963">Cytoplasm</keyword>
<dbReference type="Gene3D" id="1.10.287.1050">
    <property type="entry name" value="H-NS histone-like proteins"/>
    <property type="match status" value="1"/>
</dbReference>
<evidence type="ECO:0000256" key="5">
    <source>
        <dbReference type="PIRNR" id="PIRNR002096"/>
    </source>
</evidence>
<evidence type="ECO:0000259" key="6">
    <source>
        <dbReference type="SMART" id="SM00528"/>
    </source>
</evidence>
<dbReference type="EMBL" id="SLXJ01000005">
    <property type="protein sequence ID" value="TCP17574.1"/>
    <property type="molecule type" value="Genomic_DNA"/>
</dbReference>
<reference evidence="7 8" key="1">
    <citation type="submission" date="2019-03" db="EMBL/GenBank/DDBJ databases">
        <title>Genomic Encyclopedia of Type Strains, Phase IV (KMG-IV): sequencing the most valuable type-strain genomes for metagenomic binning, comparative biology and taxonomic classification.</title>
        <authorList>
            <person name="Goeker M."/>
        </authorList>
    </citation>
    <scope>NUCLEOTIDE SEQUENCE [LARGE SCALE GENOMIC DNA]</scope>
    <source>
        <strain evidence="7 8">DSM 16380</strain>
    </source>
</reference>
<dbReference type="Proteomes" id="UP000295537">
    <property type="component" value="Unassembled WGS sequence"/>
</dbReference>
<feature type="domain" description="DNA-binding protein H-NS-like C-terminal" evidence="6">
    <location>
        <begin position="87"/>
        <end position="137"/>
    </location>
</feature>
<dbReference type="InterPro" id="IPR037150">
    <property type="entry name" value="H-NS_C_dom_sf"/>
</dbReference>
<dbReference type="GO" id="GO:0030527">
    <property type="term" value="F:structural constituent of chromatin"/>
    <property type="evidence" value="ECO:0007669"/>
    <property type="project" value="InterPro"/>
</dbReference>
<dbReference type="InterPro" id="IPR027444">
    <property type="entry name" value="H-NS_C_dom"/>
</dbReference>
<dbReference type="GO" id="GO:0003681">
    <property type="term" value="F:bent DNA binding"/>
    <property type="evidence" value="ECO:0007669"/>
    <property type="project" value="TreeGrafter"/>
</dbReference>
<dbReference type="SMART" id="SM00528">
    <property type="entry name" value="HNS"/>
    <property type="match status" value="1"/>
</dbReference>
<keyword evidence="4 5" id="KW-0238">DNA-binding</keyword>
<dbReference type="AlphaFoldDB" id="A0A4R2N985"/>
<organism evidence="7 8">
    <name type="scientific">Nicoletella semolina</name>
    <dbReference type="NCBI Taxonomy" id="271160"/>
    <lineage>
        <taxon>Bacteria</taxon>
        <taxon>Pseudomonadati</taxon>
        <taxon>Pseudomonadota</taxon>
        <taxon>Gammaproteobacteria</taxon>
        <taxon>Pasteurellales</taxon>
        <taxon>Pasteurellaceae</taxon>
        <taxon>Nicoletella</taxon>
    </lineage>
</organism>
<evidence type="ECO:0000313" key="8">
    <source>
        <dbReference type="Proteomes" id="UP000295537"/>
    </source>
</evidence>
<dbReference type="GO" id="GO:0046983">
    <property type="term" value="F:protein dimerization activity"/>
    <property type="evidence" value="ECO:0007669"/>
    <property type="project" value="InterPro"/>
</dbReference>
<dbReference type="PANTHER" id="PTHR38097">
    <property type="match status" value="1"/>
</dbReference>
<keyword evidence="8" id="KW-1185">Reference proteome</keyword>
<dbReference type="GO" id="GO:0032993">
    <property type="term" value="C:protein-DNA complex"/>
    <property type="evidence" value="ECO:0007669"/>
    <property type="project" value="TreeGrafter"/>
</dbReference>
<gene>
    <name evidence="7" type="ORF">EV693_10538</name>
</gene>
<dbReference type="RefSeq" id="WP_132501175.1">
    <property type="nucleotide sequence ID" value="NZ_LVXA01000001.1"/>
</dbReference>
<dbReference type="Gene3D" id="4.10.430.10">
    <property type="entry name" value="Histone-like protein H-NS, C-terminal domain"/>
    <property type="match status" value="1"/>
</dbReference>
<dbReference type="Pfam" id="PF22470">
    <property type="entry name" value="Histone_HNS_N"/>
    <property type="match status" value="1"/>
</dbReference>
<sequence length="137" mass="15643">MSEVLRTLSNIRSLRVIARESTLEQMEELLNKITAVVEEKREAAKIQEAENLRRLESLKKFKALLDEDGISLEELASLFSGSAKGEGKKRDNRQVNPARYKYVNDKGQYKTWTGQGRMPLTIQRALDEGKSLAEFEI</sequence>
<proteinExistence type="inferred from homology"/>